<evidence type="ECO:0000313" key="6">
    <source>
        <dbReference type="EMBL" id="BAH48365.1"/>
    </source>
</evidence>
<feature type="binding site" evidence="4">
    <location>
        <position position="234"/>
    </location>
    <ligand>
        <name>FAD</name>
        <dbReference type="ChEBI" id="CHEBI:57692"/>
    </ligand>
</feature>
<dbReference type="PATRIC" id="fig|632772.20.peg.144"/>
<dbReference type="PROSITE" id="PS51257">
    <property type="entry name" value="PROKAR_LIPOPROTEIN"/>
    <property type="match status" value="1"/>
</dbReference>
<dbReference type="InterPro" id="IPR002937">
    <property type="entry name" value="Amino_oxidase"/>
</dbReference>
<dbReference type="PRINTS" id="PR00757">
    <property type="entry name" value="AMINEOXDASEF"/>
</dbReference>
<dbReference type="EMBL" id="AP011115">
    <property type="protein sequence ID" value="BAH48365.1"/>
    <property type="molecule type" value="Genomic_DNA"/>
</dbReference>
<dbReference type="InterPro" id="IPR001613">
    <property type="entry name" value="Flavin_amine_oxidase"/>
</dbReference>
<evidence type="ECO:0000256" key="1">
    <source>
        <dbReference type="ARBA" id="ARBA00001974"/>
    </source>
</evidence>
<reference evidence="6 7" key="1">
    <citation type="submission" date="2009-03" db="EMBL/GenBank/DDBJ databases">
        <title>Comparison of the complete genome sequences of Rhodococcus erythropolis PR4 and Rhodococcus opacus B4.</title>
        <authorList>
            <person name="Takarada H."/>
            <person name="Sekine M."/>
            <person name="Hosoyama A."/>
            <person name="Yamada R."/>
            <person name="Fujisawa T."/>
            <person name="Omata S."/>
            <person name="Shimizu A."/>
            <person name="Tsukatani N."/>
            <person name="Tanikawa S."/>
            <person name="Fujita N."/>
            <person name="Harayama S."/>
        </authorList>
    </citation>
    <scope>NUCLEOTIDE SEQUENCE [LARGE SCALE GENOMIC DNA]</scope>
    <source>
        <strain evidence="6 7">B4</strain>
    </source>
</reference>
<dbReference type="AlphaFoldDB" id="C1ASB6"/>
<dbReference type="InterPro" id="IPR050703">
    <property type="entry name" value="Flavin_MAO"/>
</dbReference>
<dbReference type="HOGENOM" id="CLU_004498_9_1_11"/>
<dbReference type="GO" id="GO:0016491">
    <property type="term" value="F:oxidoreductase activity"/>
    <property type="evidence" value="ECO:0007669"/>
    <property type="project" value="UniProtKB-KW"/>
</dbReference>
<dbReference type="OrthoDB" id="337830at2"/>
<dbReference type="STRING" id="632772.ROP_01180"/>
<gene>
    <name evidence="6" type="ordered locus">ROP_01180</name>
</gene>
<evidence type="ECO:0000256" key="2">
    <source>
        <dbReference type="ARBA" id="ARBA00005995"/>
    </source>
</evidence>
<evidence type="ECO:0000256" key="3">
    <source>
        <dbReference type="ARBA" id="ARBA00023002"/>
    </source>
</evidence>
<dbReference type="Gene3D" id="1.10.405.10">
    <property type="entry name" value="Guanine Nucleotide Dissociation Inhibitor, domain 1"/>
    <property type="match status" value="1"/>
</dbReference>
<dbReference type="Proteomes" id="UP000002212">
    <property type="component" value="Chromosome"/>
</dbReference>
<dbReference type="PANTHER" id="PTHR43563">
    <property type="entry name" value="AMINE OXIDASE"/>
    <property type="match status" value="1"/>
</dbReference>
<keyword evidence="3" id="KW-0560">Oxidoreductase</keyword>
<dbReference type="Gene3D" id="3.50.50.60">
    <property type="entry name" value="FAD/NAD(P)-binding domain"/>
    <property type="match status" value="1"/>
</dbReference>
<comment type="cofactor">
    <cofactor evidence="1">
        <name>FAD</name>
        <dbReference type="ChEBI" id="CHEBI:57692"/>
    </cofactor>
</comment>
<evidence type="ECO:0000313" key="7">
    <source>
        <dbReference type="Proteomes" id="UP000002212"/>
    </source>
</evidence>
<feature type="binding site" evidence="4">
    <location>
        <position position="338"/>
    </location>
    <ligand>
        <name>substrate</name>
    </ligand>
</feature>
<accession>C1ASB6</accession>
<dbReference type="KEGG" id="rop:ROP_01180"/>
<name>C1ASB6_RHOOB</name>
<dbReference type="Gene3D" id="3.90.660.10">
    <property type="match status" value="1"/>
</dbReference>
<protein>
    <submittedName>
        <fullName evidence="6">Putative oxidoreductase</fullName>
    </submittedName>
</protein>
<dbReference type="PANTHER" id="PTHR43563:SF1">
    <property type="entry name" value="AMINE OXIDASE [FLAVIN-CONTAINING] B"/>
    <property type="match status" value="1"/>
</dbReference>
<dbReference type="SUPFAM" id="SSF51905">
    <property type="entry name" value="FAD/NAD(P)-binding domain"/>
    <property type="match status" value="1"/>
</dbReference>
<evidence type="ECO:0000256" key="4">
    <source>
        <dbReference type="PIRSR" id="PIRSR601613-1"/>
    </source>
</evidence>
<feature type="domain" description="Amine oxidase" evidence="5">
    <location>
        <begin position="17"/>
        <end position="436"/>
    </location>
</feature>
<dbReference type="InterPro" id="IPR036188">
    <property type="entry name" value="FAD/NAD-bd_sf"/>
</dbReference>
<evidence type="ECO:0000259" key="5">
    <source>
        <dbReference type="Pfam" id="PF01593"/>
    </source>
</evidence>
<sequence>MNAAKFDYDTVVIGGGFAGVSACRDLADQGYSVLLLEARHRLGGRTWSEQRTVGDFEGVIELGGQWVWPDRQVNMMAEIERYGLNLTHSAMPERYPTFLAGKYNEGPLPVPVEDVYDFEKAAFKFLTDAHRIQRGVPLDRQNLDDLDIPFSEYLDNLGVSDATRGFFTFFGTVFQGRNPEDISALLPLAFIAQMDHSLIGAWGILDAYIVEGTSALINAMAEDSGADIRFETPVARVVQDEDGVTVTTQAGDAFTARTVVVATPVACWADIQFEPPLSEVKFIVSSDGGVAKVCKVYAQVKNAPRLPYMIADAPAANGAAIISGAYDLDEDGQLMIGFFIDDPDNVDRFGADFAGIERFVKTMCPEAELVAYECHEWVSDPWAGYGGYPAYKPGRLSKGHSELTRPEGRLFFATADIANTFMVWMEGAVEMGKKAALDSQRRMERDALEIKVHARARASSDAASARNNA</sequence>
<organism evidence="6 7">
    <name type="scientific">Rhodococcus opacus (strain B4)</name>
    <dbReference type="NCBI Taxonomy" id="632772"/>
    <lineage>
        <taxon>Bacteria</taxon>
        <taxon>Bacillati</taxon>
        <taxon>Actinomycetota</taxon>
        <taxon>Actinomycetes</taxon>
        <taxon>Mycobacteriales</taxon>
        <taxon>Nocardiaceae</taxon>
        <taxon>Rhodococcus</taxon>
    </lineage>
</organism>
<dbReference type="Pfam" id="PF01593">
    <property type="entry name" value="Amino_oxidase"/>
    <property type="match status" value="1"/>
</dbReference>
<comment type="similarity">
    <text evidence="2">Belongs to the flavin monoamine oxidase family.</text>
</comment>
<feature type="binding site" evidence="4">
    <location>
        <begin position="37"/>
        <end position="38"/>
    </location>
    <ligand>
        <name>FAD</name>
        <dbReference type="ChEBI" id="CHEBI:57692"/>
    </ligand>
</feature>
<proteinExistence type="inferred from homology"/>
<dbReference type="RefSeq" id="WP_012687374.1">
    <property type="nucleotide sequence ID" value="NC_012522.1"/>
</dbReference>